<feature type="coiled-coil region" evidence="1">
    <location>
        <begin position="251"/>
        <end position="278"/>
    </location>
</feature>
<evidence type="ECO:0000256" key="1">
    <source>
        <dbReference type="SAM" id="Coils"/>
    </source>
</evidence>
<keyword evidence="3" id="KW-1185">Reference proteome</keyword>
<name>A0AAV8ZHH9_9CUCU</name>
<protein>
    <recommendedName>
        <fullName evidence="4">Cell cycle checkpoint control protein</fullName>
    </recommendedName>
</protein>
<dbReference type="GO" id="GO:0030896">
    <property type="term" value="C:checkpoint clamp complex"/>
    <property type="evidence" value="ECO:0007669"/>
    <property type="project" value="InterPro"/>
</dbReference>
<dbReference type="Pfam" id="PF04139">
    <property type="entry name" value="Rad9"/>
    <property type="match status" value="1"/>
</dbReference>
<accession>A0AAV8ZHH9</accession>
<evidence type="ECO:0000313" key="3">
    <source>
        <dbReference type="Proteomes" id="UP001162156"/>
    </source>
</evidence>
<dbReference type="GO" id="GO:0031573">
    <property type="term" value="P:mitotic intra-S DNA damage checkpoint signaling"/>
    <property type="evidence" value="ECO:0007669"/>
    <property type="project" value="TreeGrafter"/>
</dbReference>
<sequence>MNCIIPGLNLKVIAKALQALVKVGDELFIEAKKDKLTFITLNLRKTLRLMDAESLSIEISPDSGSNNMLAISSFFGQLLAMFSNSDDEITFEITKNKLIARNYIVGTPVRPKSVRSQVNLTASEFNIFQINNETTVNFSLKPFRTAIHFAEGFNLNIGLNFETGGKPLAIIMKNPSFEVNFIVATLNPYSDLQSSMATTSIPTKITQRINDNVNITVEDQEALQNENWDDFMENETVQSKPSRKSTKKASFQEIVEKAKQTNKNNEKLNNTVRNNDKRNNKKFALPLETSMEVNPELNNDLDVLPPSPESPRTKRAKLVFGRCFEPTFSETCFGEVLAPNSDSE</sequence>
<gene>
    <name evidence="2" type="ORF">NQ314_005049</name>
</gene>
<dbReference type="Gene3D" id="3.70.10.10">
    <property type="match status" value="2"/>
</dbReference>
<comment type="caution">
    <text evidence="2">The sequence shown here is derived from an EMBL/GenBank/DDBJ whole genome shotgun (WGS) entry which is preliminary data.</text>
</comment>
<dbReference type="PANTHER" id="PTHR15237:SF0">
    <property type="entry name" value="CELL CYCLE CHECKPOINT CONTROL PROTEIN"/>
    <property type="match status" value="1"/>
</dbReference>
<organism evidence="2 3">
    <name type="scientific">Rhamnusium bicolor</name>
    <dbReference type="NCBI Taxonomy" id="1586634"/>
    <lineage>
        <taxon>Eukaryota</taxon>
        <taxon>Metazoa</taxon>
        <taxon>Ecdysozoa</taxon>
        <taxon>Arthropoda</taxon>
        <taxon>Hexapoda</taxon>
        <taxon>Insecta</taxon>
        <taxon>Pterygota</taxon>
        <taxon>Neoptera</taxon>
        <taxon>Endopterygota</taxon>
        <taxon>Coleoptera</taxon>
        <taxon>Polyphaga</taxon>
        <taxon>Cucujiformia</taxon>
        <taxon>Chrysomeloidea</taxon>
        <taxon>Cerambycidae</taxon>
        <taxon>Lepturinae</taxon>
        <taxon>Rhagiini</taxon>
        <taxon>Rhamnusium</taxon>
    </lineage>
</organism>
<dbReference type="Proteomes" id="UP001162156">
    <property type="component" value="Unassembled WGS sequence"/>
</dbReference>
<evidence type="ECO:0000313" key="2">
    <source>
        <dbReference type="EMBL" id="KAJ8964220.1"/>
    </source>
</evidence>
<dbReference type="AlphaFoldDB" id="A0AAV8ZHH9"/>
<proteinExistence type="predicted"/>
<dbReference type="GO" id="GO:0071479">
    <property type="term" value="P:cellular response to ionizing radiation"/>
    <property type="evidence" value="ECO:0007669"/>
    <property type="project" value="TreeGrafter"/>
</dbReference>
<evidence type="ECO:0008006" key="4">
    <source>
        <dbReference type="Google" id="ProtNLM"/>
    </source>
</evidence>
<dbReference type="GO" id="GO:0000076">
    <property type="term" value="P:DNA replication checkpoint signaling"/>
    <property type="evidence" value="ECO:0007669"/>
    <property type="project" value="TreeGrafter"/>
</dbReference>
<reference evidence="2" key="1">
    <citation type="journal article" date="2023" name="Insect Mol. Biol.">
        <title>Genome sequencing provides insights into the evolution of gene families encoding plant cell wall-degrading enzymes in longhorned beetles.</title>
        <authorList>
            <person name="Shin N.R."/>
            <person name="Okamura Y."/>
            <person name="Kirsch R."/>
            <person name="Pauchet Y."/>
        </authorList>
    </citation>
    <scope>NUCLEOTIDE SEQUENCE</scope>
    <source>
        <strain evidence="2">RBIC_L_NR</strain>
    </source>
</reference>
<keyword evidence="1" id="KW-0175">Coiled coil</keyword>
<dbReference type="GO" id="GO:0006281">
    <property type="term" value="P:DNA repair"/>
    <property type="evidence" value="ECO:0007669"/>
    <property type="project" value="TreeGrafter"/>
</dbReference>
<dbReference type="PANTHER" id="PTHR15237">
    <property type="entry name" value="DNA REPAIR PROTEIN RAD9"/>
    <property type="match status" value="1"/>
</dbReference>
<dbReference type="InterPro" id="IPR007268">
    <property type="entry name" value="Rad9/Ddc1"/>
</dbReference>
<dbReference type="EMBL" id="JANEYF010001415">
    <property type="protein sequence ID" value="KAJ8964220.1"/>
    <property type="molecule type" value="Genomic_DNA"/>
</dbReference>